<evidence type="ECO:0000256" key="1">
    <source>
        <dbReference type="ARBA" id="ARBA00023002"/>
    </source>
</evidence>
<dbReference type="Proteomes" id="UP000243784">
    <property type="component" value="Chromosome"/>
</dbReference>
<gene>
    <name evidence="4" type="ORF">A4Z71_03015</name>
</gene>
<dbReference type="InterPro" id="IPR006140">
    <property type="entry name" value="D-isomer_DH_NAD-bd"/>
</dbReference>
<dbReference type="SUPFAM" id="SSF51735">
    <property type="entry name" value="NAD(P)-binding Rossmann-fold domains"/>
    <property type="match status" value="1"/>
</dbReference>
<evidence type="ECO:0000313" key="5">
    <source>
        <dbReference type="Proteomes" id="UP000243784"/>
    </source>
</evidence>
<dbReference type="PANTHER" id="PTHR43333:SF1">
    <property type="entry name" value="D-ISOMER SPECIFIC 2-HYDROXYACID DEHYDROGENASE NAD-BINDING DOMAIN-CONTAINING PROTEIN"/>
    <property type="match status" value="1"/>
</dbReference>
<protein>
    <recommendedName>
        <fullName evidence="3">D-isomer specific 2-hydroxyacid dehydrogenase NAD-binding domain-containing protein</fullName>
    </recommendedName>
</protein>
<dbReference type="AlphaFoldDB" id="A0A1D9DYS4"/>
<feature type="domain" description="D-isomer specific 2-hydroxyacid dehydrogenase NAD-binding" evidence="3">
    <location>
        <begin position="97"/>
        <end position="266"/>
    </location>
</feature>
<dbReference type="Pfam" id="PF02826">
    <property type="entry name" value="2-Hacid_dh_C"/>
    <property type="match status" value="1"/>
</dbReference>
<dbReference type="RefSeq" id="WP_070954477.1">
    <property type="nucleotide sequence ID" value="NZ_CP015208.1"/>
</dbReference>
<evidence type="ECO:0000259" key="3">
    <source>
        <dbReference type="Pfam" id="PF02826"/>
    </source>
</evidence>
<accession>A0A1D9DYS4</accession>
<organism evidence="4 5">
    <name type="scientific">Candidatus Rhodoluna planktonica</name>
    <dbReference type="NCBI Taxonomy" id="535712"/>
    <lineage>
        <taxon>Bacteria</taxon>
        <taxon>Bacillati</taxon>
        <taxon>Actinomycetota</taxon>
        <taxon>Actinomycetes</taxon>
        <taxon>Micrococcales</taxon>
        <taxon>Microbacteriaceae</taxon>
        <taxon>Luna cluster</taxon>
        <taxon>Luna-1 subcluster</taxon>
        <taxon>Rhodoluna</taxon>
    </lineage>
</organism>
<dbReference type="InterPro" id="IPR029753">
    <property type="entry name" value="D-isomer_DH_CS"/>
</dbReference>
<sequence length="303" mass="32959">MNNLVALEPKQFPAYLEAIEQSGGKVSPLTAEVKALVWTDYARPDLLAEIIRDNPQLEWVQLPFAGVDAFSHLLDAPLTFTSAKGAYREPVAEHALALALALGRKIPERVKATTWGKKFAVSLFDADILMIGAGGITETLIELLAPFRCRITVLRNRPNPVAGAIRVGGIDELDTELGKNTFVFINAALTDQTRNLFSAAQFEAMRPDAYLINIARGQIIETESLIAALNQGLIAGAAVDVTDPEPLPDGHPLWSAKNILITPHTADTMPIVTKLFAERLRHNVAAFLSDRNFIGKVDGNLGY</sequence>
<keyword evidence="2" id="KW-0520">NAD</keyword>
<reference evidence="4 5" key="1">
    <citation type="journal article" date="2016" name="Biochim. Biophys. Acta">
        <title>Photochemical characterization of actinorhodopsin and its functional existence in the natural host.</title>
        <authorList>
            <person name="Nakamura S."/>
            <person name="Kikukawa T."/>
            <person name="Tamogami J."/>
            <person name="Kamiya M."/>
            <person name="Aizawa T."/>
            <person name="Hahn M.W."/>
            <person name="Ihara K."/>
            <person name="Kamo N."/>
            <person name="Demura M."/>
        </authorList>
    </citation>
    <scope>NUCLEOTIDE SEQUENCE [LARGE SCALE GENOMIC DNA]</scope>
    <source>
        <strain evidence="4 5">MWH-Dar1</strain>
    </source>
</reference>
<name>A0A1D9DYS4_9MICO</name>
<dbReference type="CDD" id="cd12159">
    <property type="entry name" value="2-Hacid_dh_2"/>
    <property type="match status" value="1"/>
</dbReference>
<dbReference type="KEGG" id="rpla:A4Z71_03015"/>
<dbReference type="GO" id="GO:0016616">
    <property type="term" value="F:oxidoreductase activity, acting on the CH-OH group of donors, NAD or NADP as acceptor"/>
    <property type="evidence" value="ECO:0007669"/>
    <property type="project" value="UniProtKB-ARBA"/>
</dbReference>
<dbReference type="InterPro" id="IPR036291">
    <property type="entry name" value="NAD(P)-bd_dom_sf"/>
</dbReference>
<dbReference type="PROSITE" id="PS00671">
    <property type="entry name" value="D_2_HYDROXYACID_DH_3"/>
    <property type="match status" value="1"/>
</dbReference>
<dbReference type="GO" id="GO:0051287">
    <property type="term" value="F:NAD binding"/>
    <property type="evidence" value="ECO:0007669"/>
    <property type="project" value="InterPro"/>
</dbReference>
<evidence type="ECO:0000256" key="2">
    <source>
        <dbReference type="ARBA" id="ARBA00023027"/>
    </source>
</evidence>
<proteinExistence type="predicted"/>
<keyword evidence="1" id="KW-0560">Oxidoreductase</keyword>
<dbReference type="PANTHER" id="PTHR43333">
    <property type="entry name" value="2-HACID_DH_C DOMAIN-CONTAINING PROTEIN"/>
    <property type="match status" value="1"/>
</dbReference>
<dbReference type="OrthoDB" id="4324715at2"/>
<dbReference type="EMBL" id="CP015208">
    <property type="protein sequence ID" value="AOY55968.1"/>
    <property type="molecule type" value="Genomic_DNA"/>
</dbReference>
<evidence type="ECO:0000313" key="4">
    <source>
        <dbReference type="EMBL" id="AOY55968.1"/>
    </source>
</evidence>
<dbReference type="STRING" id="535712.A4Z71_03015"/>
<dbReference type="Gene3D" id="3.40.50.720">
    <property type="entry name" value="NAD(P)-binding Rossmann-like Domain"/>
    <property type="match status" value="2"/>
</dbReference>
<keyword evidence="5" id="KW-1185">Reference proteome</keyword>